<dbReference type="InterPro" id="IPR019554">
    <property type="entry name" value="Soluble_ligand-bd"/>
</dbReference>
<keyword evidence="1" id="KW-0472">Membrane</keyword>
<keyword evidence="2" id="KW-0732">Signal</keyword>
<dbReference type="EMBL" id="JACQXR010000027">
    <property type="protein sequence ID" value="MBI4726045.1"/>
    <property type="molecule type" value="Genomic_DNA"/>
</dbReference>
<feature type="chain" id="PRO_5037334191" evidence="2">
    <location>
        <begin position="18"/>
        <end position="157"/>
    </location>
</feature>
<dbReference type="Proteomes" id="UP000736328">
    <property type="component" value="Unassembled WGS sequence"/>
</dbReference>
<evidence type="ECO:0000259" key="3">
    <source>
        <dbReference type="Pfam" id="PF10531"/>
    </source>
</evidence>
<evidence type="ECO:0000256" key="2">
    <source>
        <dbReference type="SAM" id="SignalP"/>
    </source>
</evidence>
<keyword evidence="1" id="KW-1133">Transmembrane helix</keyword>
<feature type="signal peptide" evidence="2">
    <location>
        <begin position="1"/>
        <end position="17"/>
    </location>
</feature>
<dbReference type="SUPFAM" id="SSF142984">
    <property type="entry name" value="Nqo1 middle domain-like"/>
    <property type="match status" value="1"/>
</dbReference>
<dbReference type="InterPro" id="IPR049712">
    <property type="entry name" value="Poly_export"/>
</dbReference>
<evidence type="ECO:0000313" key="5">
    <source>
        <dbReference type="Proteomes" id="UP000736328"/>
    </source>
</evidence>
<dbReference type="PANTHER" id="PTHR33619:SF3">
    <property type="entry name" value="POLYSACCHARIDE EXPORT PROTEIN GFCE-RELATED"/>
    <property type="match status" value="1"/>
</dbReference>
<comment type="caution">
    <text evidence="4">The sequence shown here is derived from an EMBL/GenBank/DDBJ whole genome shotgun (WGS) entry which is preliminary data.</text>
</comment>
<dbReference type="Gene3D" id="3.10.560.10">
    <property type="entry name" value="Outer membrane lipoprotein wza domain like"/>
    <property type="match status" value="1"/>
</dbReference>
<feature type="transmembrane region" description="Helical" evidence="1">
    <location>
        <begin position="131"/>
        <end position="153"/>
    </location>
</feature>
<accession>A0A933I8Z3</accession>
<dbReference type="AlphaFoldDB" id="A0A933I8Z3"/>
<keyword evidence="1" id="KW-0812">Transmembrane</keyword>
<proteinExistence type="predicted"/>
<dbReference type="GO" id="GO:0015159">
    <property type="term" value="F:polysaccharide transmembrane transporter activity"/>
    <property type="evidence" value="ECO:0007669"/>
    <property type="project" value="InterPro"/>
</dbReference>
<evidence type="ECO:0000313" key="4">
    <source>
        <dbReference type="EMBL" id="MBI4726045.1"/>
    </source>
</evidence>
<reference evidence="4" key="1">
    <citation type="submission" date="2020-07" db="EMBL/GenBank/DDBJ databases">
        <title>Huge and variable diversity of episymbiotic CPR bacteria and DPANN archaea in groundwater ecosystems.</title>
        <authorList>
            <person name="He C.Y."/>
            <person name="Keren R."/>
            <person name="Whittaker M."/>
            <person name="Farag I.F."/>
            <person name="Doudna J."/>
            <person name="Cate J.H.D."/>
            <person name="Banfield J.F."/>
        </authorList>
    </citation>
    <scope>NUCLEOTIDE SEQUENCE</scope>
    <source>
        <strain evidence="4">NC_groundwater_1520_Pr4_B-0.1um_53_5</strain>
    </source>
</reference>
<dbReference type="PANTHER" id="PTHR33619">
    <property type="entry name" value="POLYSACCHARIDE EXPORT PROTEIN GFCE-RELATED"/>
    <property type="match status" value="1"/>
</dbReference>
<evidence type="ECO:0000256" key="1">
    <source>
        <dbReference type="SAM" id="Phobius"/>
    </source>
</evidence>
<gene>
    <name evidence="4" type="ORF">HY768_02270</name>
</gene>
<name>A0A933I8Z3_UNCT6</name>
<feature type="domain" description="Soluble ligand binding" evidence="3">
    <location>
        <begin position="47"/>
        <end position="88"/>
    </location>
</feature>
<sequence>MKKIVPAFYLILSLAFAAAIGTSQQQPDFKKDNFYLGQNQQLEIEIHVWGEVNTPGVYRVPDGSTVLDVISKAGGPTEYAALGRVKVSHTLGQVPRTVKVNLNKYLNKDRADSLMVMRPGDAVMVPRNARFFWKDAISFIADIVVIANVYYLISRNR</sequence>
<dbReference type="Pfam" id="PF10531">
    <property type="entry name" value="SLBB"/>
    <property type="match status" value="1"/>
</dbReference>
<protein>
    <submittedName>
        <fullName evidence="4">SLBB domain-containing protein</fullName>
    </submittedName>
</protein>
<organism evidence="4 5">
    <name type="scientific">candidate division TA06 bacterium</name>
    <dbReference type="NCBI Taxonomy" id="2250710"/>
    <lineage>
        <taxon>Bacteria</taxon>
        <taxon>Bacteria division TA06</taxon>
    </lineage>
</organism>